<dbReference type="OrthoDB" id="10325488at2759"/>
<dbReference type="EMBL" id="JNBR01002830">
    <property type="protein sequence ID" value="OQR81167.1"/>
    <property type="molecule type" value="Genomic_DNA"/>
</dbReference>
<comment type="caution">
    <text evidence="3">The sequence shown here is derived from an EMBL/GenBank/DDBJ whole genome shotgun (WGS) entry which is preliminary data.</text>
</comment>
<dbReference type="Proteomes" id="UP000243579">
    <property type="component" value="Unassembled WGS sequence"/>
</dbReference>
<keyword evidence="2" id="KW-0472">Membrane</keyword>
<reference evidence="3 4" key="1">
    <citation type="journal article" date="2014" name="Genome Biol. Evol.">
        <title>The secreted proteins of Achlya hypogyna and Thraustotheca clavata identify the ancestral oomycete secretome and reveal gene acquisitions by horizontal gene transfer.</title>
        <authorList>
            <person name="Misner I."/>
            <person name="Blouin N."/>
            <person name="Leonard G."/>
            <person name="Richards T.A."/>
            <person name="Lane C.E."/>
        </authorList>
    </citation>
    <scope>NUCLEOTIDE SEQUENCE [LARGE SCALE GENOMIC DNA]</scope>
    <source>
        <strain evidence="3 4">ATCC 48635</strain>
    </source>
</reference>
<keyword evidence="2" id="KW-0812">Transmembrane</keyword>
<evidence type="ECO:0000256" key="2">
    <source>
        <dbReference type="SAM" id="Phobius"/>
    </source>
</evidence>
<evidence type="ECO:0000313" key="4">
    <source>
        <dbReference type="Proteomes" id="UP000243579"/>
    </source>
</evidence>
<evidence type="ECO:0000256" key="1">
    <source>
        <dbReference type="SAM" id="MobiDB-lite"/>
    </source>
</evidence>
<evidence type="ECO:0000313" key="3">
    <source>
        <dbReference type="EMBL" id="OQR81167.1"/>
    </source>
</evidence>
<organism evidence="3 4">
    <name type="scientific">Achlya hypogyna</name>
    <name type="common">Oomycete</name>
    <name type="synonym">Protoachlya hypogyna</name>
    <dbReference type="NCBI Taxonomy" id="1202772"/>
    <lineage>
        <taxon>Eukaryota</taxon>
        <taxon>Sar</taxon>
        <taxon>Stramenopiles</taxon>
        <taxon>Oomycota</taxon>
        <taxon>Saprolegniomycetes</taxon>
        <taxon>Saprolegniales</taxon>
        <taxon>Achlyaceae</taxon>
        <taxon>Achlya</taxon>
    </lineage>
</organism>
<gene>
    <name evidence="3" type="ORF">ACHHYP_16700</name>
</gene>
<keyword evidence="4" id="KW-1185">Reference proteome</keyword>
<dbReference type="AlphaFoldDB" id="A0A1V9Y633"/>
<name>A0A1V9Y633_ACHHY</name>
<feature type="transmembrane region" description="Helical" evidence="2">
    <location>
        <begin position="35"/>
        <end position="56"/>
    </location>
</feature>
<feature type="region of interest" description="Disordered" evidence="1">
    <location>
        <begin position="61"/>
        <end position="80"/>
    </location>
</feature>
<proteinExistence type="predicted"/>
<protein>
    <submittedName>
        <fullName evidence="3">Uncharacterized protein</fullName>
    </submittedName>
</protein>
<sequence length="80" mass="9106">MEELIAGFEWRRLFKAVAGHLYAELKLQLRTNDEWIGRAAAFVALVLSYRLVHIVCHRRSRKGLQRAPSRLRAASTSAAT</sequence>
<keyword evidence="2" id="KW-1133">Transmembrane helix</keyword>
<feature type="compositionally biased region" description="Low complexity" evidence="1">
    <location>
        <begin position="66"/>
        <end position="80"/>
    </location>
</feature>
<accession>A0A1V9Y633</accession>